<evidence type="ECO:0000313" key="3">
    <source>
        <dbReference type="Proteomes" id="UP001497516"/>
    </source>
</evidence>
<sequence length="133" mass="14602">MHPLSFFSPSPALISRASTATIEGAFNFPKSSACKTLKRAKEDHNAVKKGIRSIEEGPCHGRPTTNEGITITEEDLRDATIPPPKPPEQRSIRKQQRKSSISTKGSKCSEIWKVEEAIFIAISSGRSQLIRAT</sequence>
<organism evidence="2 3">
    <name type="scientific">Linum trigynum</name>
    <dbReference type="NCBI Taxonomy" id="586398"/>
    <lineage>
        <taxon>Eukaryota</taxon>
        <taxon>Viridiplantae</taxon>
        <taxon>Streptophyta</taxon>
        <taxon>Embryophyta</taxon>
        <taxon>Tracheophyta</taxon>
        <taxon>Spermatophyta</taxon>
        <taxon>Magnoliopsida</taxon>
        <taxon>eudicotyledons</taxon>
        <taxon>Gunneridae</taxon>
        <taxon>Pentapetalae</taxon>
        <taxon>rosids</taxon>
        <taxon>fabids</taxon>
        <taxon>Malpighiales</taxon>
        <taxon>Linaceae</taxon>
        <taxon>Linum</taxon>
    </lineage>
</organism>
<reference evidence="2 3" key="1">
    <citation type="submission" date="2024-04" db="EMBL/GenBank/DDBJ databases">
        <authorList>
            <person name="Fracassetti M."/>
        </authorList>
    </citation>
    <scope>NUCLEOTIDE SEQUENCE [LARGE SCALE GENOMIC DNA]</scope>
</reference>
<keyword evidence="3" id="KW-1185">Reference proteome</keyword>
<name>A0AAV2CSR1_9ROSI</name>
<dbReference type="Proteomes" id="UP001497516">
    <property type="component" value="Chromosome 10"/>
</dbReference>
<evidence type="ECO:0000256" key="1">
    <source>
        <dbReference type="SAM" id="MobiDB-lite"/>
    </source>
</evidence>
<gene>
    <name evidence="2" type="ORF">LTRI10_LOCUS6665</name>
</gene>
<feature type="region of interest" description="Disordered" evidence="1">
    <location>
        <begin position="50"/>
        <end position="107"/>
    </location>
</feature>
<dbReference type="EMBL" id="OZ034814">
    <property type="protein sequence ID" value="CAL1359159.1"/>
    <property type="molecule type" value="Genomic_DNA"/>
</dbReference>
<protein>
    <submittedName>
        <fullName evidence="2">Uncharacterized protein</fullName>
    </submittedName>
</protein>
<evidence type="ECO:0000313" key="2">
    <source>
        <dbReference type="EMBL" id="CAL1359159.1"/>
    </source>
</evidence>
<proteinExistence type="predicted"/>
<dbReference type="AlphaFoldDB" id="A0AAV2CSR1"/>
<accession>A0AAV2CSR1</accession>
<feature type="compositionally biased region" description="Basic and acidic residues" evidence="1">
    <location>
        <begin position="50"/>
        <end position="59"/>
    </location>
</feature>